<dbReference type="AlphaFoldDB" id="A0A4Q7Y4N5"/>
<keyword evidence="1" id="KW-0812">Transmembrane</keyword>
<gene>
    <name evidence="3" type="ORF">BKA19_0437</name>
</gene>
<evidence type="ECO:0000313" key="4">
    <source>
        <dbReference type="Proteomes" id="UP000292507"/>
    </source>
</evidence>
<feature type="signal peptide" evidence="2">
    <location>
        <begin position="1"/>
        <end position="20"/>
    </location>
</feature>
<evidence type="ECO:0000256" key="1">
    <source>
        <dbReference type="SAM" id="Phobius"/>
    </source>
</evidence>
<dbReference type="EMBL" id="SHKV01000001">
    <property type="protein sequence ID" value="RZU30809.1"/>
    <property type="molecule type" value="Genomic_DNA"/>
</dbReference>
<dbReference type="RefSeq" id="WP_104527188.1">
    <property type="nucleotide sequence ID" value="NZ_POQT01000004.1"/>
</dbReference>
<keyword evidence="1" id="KW-1133">Transmembrane helix</keyword>
<sequence>MAARLWTALLVLVGIFVMHGAQCTAAAVDGGRSSPVAHSTVLAPPGTPVHGAAETAATVVSATGIAAIGTVLTATAPAAHAATGLSAAVAAADGPLSDSHGTLGHLWSVCLAVLAAALAGLLALLLPHPVLTARRPLTRVRARSTAPTLARPPDLSELCLLRI</sequence>
<reference evidence="3 4" key="1">
    <citation type="submission" date="2019-02" db="EMBL/GenBank/DDBJ databases">
        <title>Sequencing the genomes of 1000 actinobacteria strains.</title>
        <authorList>
            <person name="Klenk H.-P."/>
        </authorList>
    </citation>
    <scope>NUCLEOTIDE SEQUENCE [LARGE SCALE GENOMIC DNA]</scope>
    <source>
        <strain evidence="3 4">DSM 44509</strain>
    </source>
</reference>
<protein>
    <submittedName>
        <fullName evidence="3">Uncharacterized protein</fullName>
    </submittedName>
</protein>
<keyword evidence="4" id="KW-1185">Reference proteome</keyword>
<evidence type="ECO:0000313" key="3">
    <source>
        <dbReference type="EMBL" id="RZU30809.1"/>
    </source>
</evidence>
<keyword evidence="1" id="KW-0472">Membrane</keyword>
<proteinExistence type="predicted"/>
<keyword evidence="2" id="KW-0732">Signal</keyword>
<accession>A0A4Q7Y4N5</accession>
<name>A0A4Q7Y4N5_9ACTN</name>
<dbReference type="OrthoDB" id="2117083at201174"/>
<feature type="transmembrane region" description="Helical" evidence="1">
    <location>
        <begin position="106"/>
        <end position="126"/>
    </location>
</feature>
<organism evidence="3 4">
    <name type="scientific">Blastococcus saxobsidens</name>
    <dbReference type="NCBI Taxonomy" id="138336"/>
    <lineage>
        <taxon>Bacteria</taxon>
        <taxon>Bacillati</taxon>
        <taxon>Actinomycetota</taxon>
        <taxon>Actinomycetes</taxon>
        <taxon>Geodermatophilales</taxon>
        <taxon>Geodermatophilaceae</taxon>
        <taxon>Blastococcus</taxon>
    </lineage>
</organism>
<evidence type="ECO:0000256" key="2">
    <source>
        <dbReference type="SAM" id="SignalP"/>
    </source>
</evidence>
<comment type="caution">
    <text evidence="3">The sequence shown here is derived from an EMBL/GenBank/DDBJ whole genome shotgun (WGS) entry which is preliminary data.</text>
</comment>
<dbReference type="Proteomes" id="UP000292507">
    <property type="component" value="Unassembled WGS sequence"/>
</dbReference>
<feature type="chain" id="PRO_5039574558" evidence="2">
    <location>
        <begin position="21"/>
        <end position="163"/>
    </location>
</feature>